<keyword evidence="2" id="KW-1185">Reference proteome</keyword>
<dbReference type="EMBL" id="CM047584">
    <property type="protein sequence ID" value="KAI9911676.1"/>
    <property type="molecule type" value="Genomic_DNA"/>
</dbReference>
<reference evidence="1 2" key="1">
    <citation type="journal article" date="2022" name="bioRxiv">
        <title>The genome of the oomycete Peronosclerospora sorghi, a cosmopolitan pathogen of maize and sorghum, is inflated with dispersed pseudogenes.</title>
        <authorList>
            <person name="Fletcher K."/>
            <person name="Martin F."/>
            <person name="Isakeit T."/>
            <person name="Cavanaugh K."/>
            <person name="Magill C."/>
            <person name="Michelmore R."/>
        </authorList>
    </citation>
    <scope>NUCLEOTIDE SEQUENCE [LARGE SCALE GENOMIC DNA]</scope>
    <source>
        <strain evidence="1">P6</strain>
    </source>
</reference>
<accession>A0ACC0W1T6</accession>
<dbReference type="Proteomes" id="UP001163321">
    <property type="component" value="Chromosome 5"/>
</dbReference>
<proteinExistence type="predicted"/>
<name>A0ACC0W1T6_9STRA</name>
<gene>
    <name evidence="1" type="ORF">PsorP6_009157</name>
</gene>
<protein>
    <submittedName>
        <fullName evidence="1">Uncharacterized protein</fullName>
    </submittedName>
</protein>
<comment type="caution">
    <text evidence="1">The sequence shown here is derived from an EMBL/GenBank/DDBJ whole genome shotgun (WGS) entry which is preliminary data.</text>
</comment>
<organism evidence="1 2">
    <name type="scientific">Peronosclerospora sorghi</name>
    <dbReference type="NCBI Taxonomy" id="230839"/>
    <lineage>
        <taxon>Eukaryota</taxon>
        <taxon>Sar</taxon>
        <taxon>Stramenopiles</taxon>
        <taxon>Oomycota</taxon>
        <taxon>Peronosporomycetes</taxon>
        <taxon>Peronosporales</taxon>
        <taxon>Peronosporaceae</taxon>
        <taxon>Peronosclerospora</taxon>
    </lineage>
</organism>
<sequence>MSKADLFYRSLWALTKTVDEKTEYMEEVESNDVTVFVMIWISIRPRMTSKPSNPVDR</sequence>
<evidence type="ECO:0000313" key="1">
    <source>
        <dbReference type="EMBL" id="KAI9911676.1"/>
    </source>
</evidence>
<evidence type="ECO:0000313" key="2">
    <source>
        <dbReference type="Proteomes" id="UP001163321"/>
    </source>
</evidence>